<dbReference type="GO" id="GO:0004222">
    <property type="term" value="F:metalloendopeptidase activity"/>
    <property type="evidence" value="ECO:0007669"/>
    <property type="project" value="UniProtKB-UniRule"/>
</dbReference>
<keyword evidence="5 14" id="KW-0378">Hydrolase</keyword>
<comment type="function">
    <text evidence="14">Proteolytically removes the C-terminal three residues of farnesylated proteins.</text>
</comment>
<evidence type="ECO:0000256" key="2">
    <source>
        <dbReference type="ARBA" id="ARBA00022670"/>
    </source>
</evidence>
<evidence type="ECO:0000256" key="9">
    <source>
        <dbReference type="ARBA" id="ARBA00023049"/>
    </source>
</evidence>
<keyword evidence="3 14" id="KW-0812">Transmembrane</keyword>
<feature type="transmembrane region" description="Helical" evidence="14">
    <location>
        <begin position="224"/>
        <end position="243"/>
    </location>
</feature>
<dbReference type="EC" id="3.4.24.84" evidence="14"/>
<sequence length="481" mass="55722">MSIKVKFVLKTVFCQIVSGWVGFGWIFRLFLYHNHITRKMKFDEDVIVFLILLFSWGECLWELYLSLRQLKIYKTNNTIPNDLREMLNEESFKKARLYGIDKSRFKIVKELYSIILTSVVLYKRWIYVAWQQSEDIAAYFHITPEREILVSCVFMIFVTLFNFVVNMPFTIYGTFVLEQKHGFNKQTAGFFIKDQLKSLLLNFVITLPIISIAIYIIMLGGNMFVVWLWMFTTVATLLLLTIYPSVIAPLFDKFVPLPDGSLRKGIEGLASRLHFPLSQIYIVEGSKRSAHSNAYFSGLFGNKRIVLFDTLLEKFDEEKKITTGCTETEILGVLAHELGHWSCSHIYKSIALTEVNLLLLFTAFGFLFKYSMLYTSLGFPAGQEPIIIGLIVVLQMILAPYNSVLSFFATALSRKFEFEADNFAVSLSYSNELRSALIKLGKDNLDYPIYDKLYSAWYHSHPTLLHRIENIRNQITNEKKD</sequence>
<name>A0A2H1VUA0_SPOFR</name>
<feature type="transmembrane region" description="Helical" evidence="14">
    <location>
        <begin position="355"/>
        <end position="374"/>
    </location>
</feature>
<dbReference type="GO" id="GO:0071586">
    <property type="term" value="P:CAAX-box protein processing"/>
    <property type="evidence" value="ECO:0007669"/>
    <property type="project" value="UniProtKB-UniRule"/>
</dbReference>
<proteinExistence type="inferred from homology"/>
<evidence type="ECO:0000256" key="12">
    <source>
        <dbReference type="PIRSR" id="PIRSR627057-1"/>
    </source>
</evidence>
<dbReference type="Pfam" id="PF01435">
    <property type="entry name" value="Peptidase_M48"/>
    <property type="match status" value="1"/>
</dbReference>
<feature type="transmembrane region" description="Helical" evidence="14">
    <location>
        <begin position="111"/>
        <end position="128"/>
    </location>
</feature>
<dbReference type="GO" id="GO:0046872">
    <property type="term" value="F:metal ion binding"/>
    <property type="evidence" value="ECO:0007669"/>
    <property type="project" value="UniProtKB-UniRule"/>
</dbReference>
<feature type="binding site" evidence="13">
    <location>
        <position position="336"/>
    </location>
    <ligand>
        <name>Zn(2+)</name>
        <dbReference type="ChEBI" id="CHEBI:29105"/>
        <note>catalytic</note>
    </ligand>
</feature>
<evidence type="ECO:0000256" key="8">
    <source>
        <dbReference type="ARBA" id="ARBA00022989"/>
    </source>
</evidence>
<dbReference type="GO" id="GO:0005789">
    <property type="term" value="C:endoplasmic reticulum membrane"/>
    <property type="evidence" value="ECO:0007669"/>
    <property type="project" value="UniProtKB-SubCell"/>
</dbReference>
<keyword evidence="8 14" id="KW-1133">Transmembrane helix</keyword>
<keyword evidence="9 14" id="KW-0482">Metalloprotease</keyword>
<evidence type="ECO:0000256" key="11">
    <source>
        <dbReference type="ARBA" id="ARBA00044456"/>
    </source>
</evidence>
<evidence type="ECO:0000256" key="3">
    <source>
        <dbReference type="ARBA" id="ARBA00022692"/>
    </source>
</evidence>
<evidence type="ECO:0000256" key="13">
    <source>
        <dbReference type="PIRSR" id="PIRSR627057-2"/>
    </source>
</evidence>
<dbReference type="InterPro" id="IPR027057">
    <property type="entry name" value="CAXX_Prtase_1"/>
</dbReference>
<comment type="caution">
    <text evidence="14">Lacks conserved residue(s) required for the propagation of feature annotation.</text>
</comment>
<feature type="transmembrane region" description="Helical" evidence="14">
    <location>
        <begin position="386"/>
        <end position="408"/>
    </location>
</feature>
<evidence type="ECO:0000259" key="16">
    <source>
        <dbReference type="Pfam" id="PF16491"/>
    </source>
</evidence>
<evidence type="ECO:0000259" key="15">
    <source>
        <dbReference type="Pfam" id="PF01435"/>
    </source>
</evidence>
<feature type="active site" description="Proton donor" evidence="12">
    <location>
        <position position="421"/>
    </location>
</feature>
<protein>
    <recommendedName>
        <fullName evidence="14">CAAX prenyl protease</fullName>
        <ecNumber evidence="14">3.4.24.84</ecNumber>
    </recommendedName>
</protein>
<evidence type="ECO:0000256" key="1">
    <source>
        <dbReference type="ARBA" id="ARBA00004477"/>
    </source>
</evidence>
<keyword evidence="10 14" id="KW-0472">Membrane</keyword>
<keyword evidence="7 13" id="KW-0862">Zinc</keyword>
<dbReference type="InterPro" id="IPR032456">
    <property type="entry name" value="Peptidase_M48_N"/>
</dbReference>
<feature type="active site" evidence="12">
    <location>
        <position position="337"/>
    </location>
</feature>
<evidence type="ECO:0000256" key="6">
    <source>
        <dbReference type="ARBA" id="ARBA00022824"/>
    </source>
</evidence>
<comment type="similarity">
    <text evidence="14">Belongs to the peptidase M48A family.</text>
</comment>
<dbReference type="AlphaFoldDB" id="A0A2H1VUA0"/>
<feature type="domain" description="CAAX prenyl protease 1 N-terminal" evidence="16">
    <location>
        <begin position="69"/>
        <end position="253"/>
    </location>
</feature>
<dbReference type="FunFam" id="3.30.2010.10:FF:000002">
    <property type="entry name" value="CAAX prenyl protease"/>
    <property type="match status" value="1"/>
</dbReference>
<evidence type="ECO:0000313" key="17">
    <source>
        <dbReference type="EMBL" id="SOQ44421.1"/>
    </source>
</evidence>
<organism evidence="17">
    <name type="scientific">Spodoptera frugiperda</name>
    <name type="common">Fall armyworm</name>
    <dbReference type="NCBI Taxonomy" id="7108"/>
    <lineage>
        <taxon>Eukaryota</taxon>
        <taxon>Metazoa</taxon>
        <taxon>Ecdysozoa</taxon>
        <taxon>Arthropoda</taxon>
        <taxon>Hexapoda</taxon>
        <taxon>Insecta</taxon>
        <taxon>Pterygota</taxon>
        <taxon>Neoptera</taxon>
        <taxon>Endopterygota</taxon>
        <taxon>Lepidoptera</taxon>
        <taxon>Glossata</taxon>
        <taxon>Ditrysia</taxon>
        <taxon>Noctuoidea</taxon>
        <taxon>Noctuidae</taxon>
        <taxon>Amphipyrinae</taxon>
        <taxon>Spodoptera</taxon>
    </lineage>
</organism>
<comment type="cofactor">
    <cofactor evidence="13 14">
        <name>Zn(2+)</name>
        <dbReference type="ChEBI" id="CHEBI:29105"/>
    </cofactor>
    <text evidence="13 14">Binds 1 zinc ion per subunit.</text>
</comment>
<feature type="transmembrane region" description="Helical" evidence="14">
    <location>
        <begin position="148"/>
        <end position="177"/>
    </location>
</feature>
<dbReference type="Gene3D" id="3.30.2010.10">
    <property type="entry name" value="Metalloproteases ('zincins'), catalytic domain"/>
    <property type="match status" value="1"/>
</dbReference>
<dbReference type="EMBL" id="ODYU01004489">
    <property type="protein sequence ID" value="SOQ44421.1"/>
    <property type="molecule type" value="Genomic_DNA"/>
</dbReference>
<evidence type="ECO:0000256" key="14">
    <source>
        <dbReference type="RuleBase" id="RU366005"/>
    </source>
</evidence>
<dbReference type="InterPro" id="IPR001915">
    <property type="entry name" value="Peptidase_M48"/>
</dbReference>
<gene>
    <name evidence="17" type="ORF">SFRICE_002151</name>
</gene>
<comment type="subcellular location">
    <subcellularLocation>
        <location evidence="1 14">Endoplasmic reticulum membrane</location>
        <topology evidence="1 14">Multi-pass membrane protein</topology>
    </subcellularLocation>
</comment>
<feature type="binding site" evidence="13">
    <location>
        <position position="340"/>
    </location>
    <ligand>
        <name>Zn(2+)</name>
        <dbReference type="ChEBI" id="CHEBI:29105"/>
        <note>catalytic</note>
    </ligand>
</feature>
<evidence type="ECO:0000256" key="10">
    <source>
        <dbReference type="ARBA" id="ARBA00023136"/>
    </source>
</evidence>
<keyword evidence="2 14" id="KW-0645">Protease</keyword>
<keyword evidence="6 14" id="KW-0256">Endoplasmic reticulum</keyword>
<dbReference type="PANTHER" id="PTHR10120">
    <property type="entry name" value="CAAX PRENYL PROTEASE 1"/>
    <property type="match status" value="1"/>
</dbReference>
<keyword evidence="4 13" id="KW-0479">Metal-binding</keyword>
<evidence type="ECO:0000256" key="5">
    <source>
        <dbReference type="ARBA" id="ARBA00022801"/>
    </source>
</evidence>
<feature type="domain" description="Peptidase M48" evidence="15">
    <location>
        <begin position="257"/>
        <end position="473"/>
    </location>
</feature>
<feature type="binding site" evidence="13">
    <location>
        <position position="417"/>
    </location>
    <ligand>
        <name>Zn(2+)</name>
        <dbReference type="ChEBI" id="CHEBI:29105"/>
        <note>catalytic</note>
    </ligand>
</feature>
<feature type="transmembrane region" description="Helical" evidence="14">
    <location>
        <begin position="47"/>
        <end position="65"/>
    </location>
</feature>
<comment type="catalytic activity">
    <reaction evidence="11 14">
        <text>Hydrolyzes the peptide bond -P2-(S-farnesyl or geranylgeranyl)C-P1'-P2'-P3'-COOH where P1' and P2' are amino acids with aliphatic side chains and P3' is any C-terminal residue.</text>
        <dbReference type="EC" id="3.4.24.84"/>
    </reaction>
</comment>
<evidence type="ECO:0000256" key="4">
    <source>
        <dbReference type="ARBA" id="ARBA00022723"/>
    </source>
</evidence>
<dbReference type="Pfam" id="PF16491">
    <property type="entry name" value="Peptidase_M48_N"/>
    <property type="match status" value="1"/>
</dbReference>
<dbReference type="CDD" id="cd07343">
    <property type="entry name" value="M48A_Zmpste24p_like"/>
    <property type="match status" value="1"/>
</dbReference>
<accession>A0A2H1VUA0</accession>
<feature type="transmembrane region" description="Helical" evidence="14">
    <location>
        <begin position="198"/>
        <end position="218"/>
    </location>
</feature>
<evidence type="ECO:0000256" key="7">
    <source>
        <dbReference type="ARBA" id="ARBA00022833"/>
    </source>
</evidence>
<reference evidence="17" key="1">
    <citation type="submission" date="2016-07" db="EMBL/GenBank/DDBJ databases">
        <authorList>
            <person name="Bretaudeau A."/>
        </authorList>
    </citation>
    <scope>NUCLEOTIDE SEQUENCE</scope>
    <source>
        <strain evidence="17">Rice</strain>
        <tissue evidence="17">Whole body</tissue>
    </source>
</reference>
<feature type="transmembrane region" description="Helical" evidence="14">
    <location>
        <begin position="7"/>
        <end position="27"/>
    </location>
</feature>